<reference evidence="3 4" key="1">
    <citation type="submission" date="2018-02" db="EMBL/GenBank/DDBJ databases">
        <authorList>
            <person name="Rodrigo-Torres L."/>
            <person name="Arahal R. D."/>
            <person name="Lucena T."/>
        </authorList>
    </citation>
    <scope>NUCLEOTIDE SEQUENCE [LARGE SCALE GENOMIC DNA]</scope>
    <source>
        <strain evidence="3 4">CECT 9267</strain>
    </source>
</reference>
<sequence>MALSKLDNLYRQVILDHSQHPHHHGHLDTVDHEIELRNPTCGDVLQLEIALEDNRISQIAFSGEGCTISQASASMMTDAVLHKTPTEAEVMIERFSDMVIGDRDEDWTILEDAAILQGVQQFPARIKCATLAWKALHKALNSDTNTATTGQIVNHAETEGTD</sequence>
<dbReference type="Gene3D" id="3.90.1010.10">
    <property type="match status" value="1"/>
</dbReference>
<dbReference type="GO" id="GO:0005506">
    <property type="term" value="F:iron ion binding"/>
    <property type="evidence" value="ECO:0007669"/>
    <property type="project" value="InterPro"/>
</dbReference>
<dbReference type="Proteomes" id="UP000239650">
    <property type="component" value="Unassembled WGS sequence"/>
</dbReference>
<comment type="caution">
    <text evidence="3">The sequence shown here is derived from an EMBL/GenBank/DDBJ whole genome shotgun (WGS) entry which is preliminary data.</text>
</comment>
<feature type="domain" description="NIF system FeS cluster assembly NifU N-terminal" evidence="2">
    <location>
        <begin position="10"/>
        <end position="128"/>
    </location>
</feature>
<protein>
    <submittedName>
        <fullName evidence="3">NifU-like protein</fullName>
    </submittedName>
</protein>
<dbReference type="GO" id="GO:0051536">
    <property type="term" value="F:iron-sulfur cluster binding"/>
    <property type="evidence" value="ECO:0007669"/>
    <property type="project" value="InterPro"/>
</dbReference>
<evidence type="ECO:0000256" key="1">
    <source>
        <dbReference type="ARBA" id="ARBA00006420"/>
    </source>
</evidence>
<dbReference type="SUPFAM" id="SSF82649">
    <property type="entry name" value="SufE/NifU"/>
    <property type="match status" value="1"/>
</dbReference>
<dbReference type="PANTHER" id="PTHR10093">
    <property type="entry name" value="IRON-SULFUR CLUSTER ASSEMBLY ENZYME NIFU HOMOLOG"/>
    <property type="match status" value="1"/>
</dbReference>
<evidence type="ECO:0000313" key="4">
    <source>
        <dbReference type="Proteomes" id="UP000239650"/>
    </source>
</evidence>
<organism evidence="3 4">
    <name type="scientific">Latilactobacillus sakei</name>
    <name type="common">Lactobacillus sakei</name>
    <dbReference type="NCBI Taxonomy" id="1599"/>
    <lineage>
        <taxon>Bacteria</taxon>
        <taxon>Bacillati</taxon>
        <taxon>Bacillota</taxon>
        <taxon>Bacilli</taxon>
        <taxon>Lactobacillales</taxon>
        <taxon>Lactobacillaceae</taxon>
        <taxon>Latilactobacillus</taxon>
    </lineage>
</organism>
<dbReference type="RefSeq" id="WP_016265248.1">
    <property type="nucleotide sequence ID" value="NZ_BJLN01000015.1"/>
</dbReference>
<accession>A0AAE8LX49</accession>
<dbReference type="GO" id="GO:0016226">
    <property type="term" value="P:iron-sulfur cluster assembly"/>
    <property type="evidence" value="ECO:0007669"/>
    <property type="project" value="InterPro"/>
</dbReference>
<dbReference type="AlphaFoldDB" id="A0AAE8LX49"/>
<dbReference type="EMBL" id="OKRC01000013">
    <property type="protein sequence ID" value="SPE23435.1"/>
    <property type="molecule type" value="Genomic_DNA"/>
</dbReference>
<gene>
    <name evidence="3" type="primary">nifU</name>
    <name evidence="3" type="ORF">LAS9267_01992</name>
</gene>
<evidence type="ECO:0000259" key="2">
    <source>
        <dbReference type="Pfam" id="PF01592"/>
    </source>
</evidence>
<proteinExistence type="inferred from homology"/>
<dbReference type="FunFam" id="3.90.1010.10:FF:000002">
    <property type="entry name" value="Iron-sulfur cluster assembly scaffold protein NifU"/>
    <property type="match status" value="1"/>
</dbReference>
<name>A0AAE8LX49_LATSK</name>
<comment type="similarity">
    <text evidence="1">Belongs to the NifU family.</text>
</comment>
<dbReference type="NCBIfam" id="TIGR01994">
    <property type="entry name" value="SUF_scaf_2"/>
    <property type="match status" value="1"/>
</dbReference>
<dbReference type="Pfam" id="PF01592">
    <property type="entry name" value="NifU_N"/>
    <property type="match status" value="1"/>
</dbReference>
<dbReference type="CDD" id="cd06664">
    <property type="entry name" value="IscU_like"/>
    <property type="match status" value="1"/>
</dbReference>
<evidence type="ECO:0000313" key="3">
    <source>
        <dbReference type="EMBL" id="SPE23435.1"/>
    </source>
</evidence>
<dbReference type="InterPro" id="IPR002871">
    <property type="entry name" value="NIF_FeS_clus_asmbl_NifU_N"/>
</dbReference>